<comment type="catalytic activity">
    <reaction evidence="4 5">
        <text>L-glutaminyl-[peptide chain release factor] + S-adenosyl-L-methionine = N(5)-methyl-L-glutaminyl-[peptide chain release factor] + S-adenosyl-L-homocysteine + H(+)</text>
        <dbReference type="Rhea" id="RHEA:42896"/>
        <dbReference type="Rhea" id="RHEA-COMP:10271"/>
        <dbReference type="Rhea" id="RHEA-COMP:10272"/>
        <dbReference type="ChEBI" id="CHEBI:15378"/>
        <dbReference type="ChEBI" id="CHEBI:30011"/>
        <dbReference type="ChEBI" id="CHEBI:57856"/>
        <dbReference type="ChEBI" id="CHEBI:59789"/>
        <dbReference type="ChEBI" id="CHEBI:61891"/>
        <dbReference type="EC" id="2.1.1.297"/>
    </reaction>
</comment>
<accession>A0A1X0VD91</accession>
<evidence type="ECO:0000313" key="9">
    <source>
        <dbReference type="EMBL" id="ORI97695.1"/>
    </source>
</evidence>
<feature type="region of interest" description="Disordered" evidence="6">
    <location>
        <begin position="1"/>
        <end position="25"/>
    </location>
</feature>
<dbReference type="Pfam" id="PF05175">
    <property type="entry name" value="MTS"/>
    <property type="match status" value="1"/>
</dbReference>
<protein>
    <recommendedName>
        <fullName evidence="5">Release factor glutamine methyltransferase</fullName>
        <shortName evidence="5">RF MTase</shortName>
        <ecNumber evidence="5">2.1.1.297</ecNumber>
    </recommendedName>
    <alternativeName>
        <fullName evidence="5">N5-glutamine methyltransferase PrmC</fullName>
    </alternativeName>
    <alternativeName>
        <fullName evidence="5">Protein-(glutamine-N5) MTase PrmC</fullName>
    </alternativeName>
    <alternativeName>
        <fullName evidence="5">Protein-glutamine N-methyltransferase PrmC</fullName>
    </alternativeName>
</protein>
<feature type="domain" description="Release factor glutamine methyltransferase N-terminal" evidence="8">
    <location>
        <begin position="52"/>
        <end position="124"/>
    </location>
</feature>
<organism evidence="9 10">
    <name type="scientific">Leuconostoc pseudomesenteroides</name>
    <dbReference type="NCBI Taxonomy" id="33968"/>
    <lineage>
        <taxon>Bacteria</taxon>
        <taxon>Bacillati</taxon>
        <taxon>Bacillota</taxon>
        <taxon>Bacilli</taxon>
        <taxon>Lactobacillales</taxon>
        <taxon>Lactobacillaceae</taxon>
        <taxon>Leuconostoc</taxon>
    </lineage>
</organism>
<feature type="binding site" evidence="5">
    <location>
        <begin position="236"/>
        <end position="239"/>
    </location>
    <ligand>
        <name>substrate</name>
    </ligand>
</feature>
<gene>
    <name evidence="5" type="primary">prmC</name>
    <name evidence="9" type="ORF">BMR96_05880</name>
</gene>
<sequence>MTDKHFDTPPQFGSSKPQANNQSDKLNAPKWFEWDDIKKPTDLSHVKISLIEAKKWALIELRQAGMSEQDAKDNLDFLLSGAFNINYGMLRANMSRQMPAALATVWPKWVSELVKNRPPQYILGHAPFFGREFLVDERVLVPRPETEELVDWILKDAGSGVQPVSVLDIGTGSGAIIETLMLENQRVRGFATDISDGALTIAQANAQRFELSFLHFAKSDVYGQLDGLVFDIIVSNPPYIATQDKHEMDASVLTFEPHTALFADHDGLDIYERIAAGLDEHLTEHGRAYFEIGYQQGPAVVNLMKAALPNAKITLRQDFAGLDRMIRVEK</sequence>
<evidence type="ECO:0000256" key="1">
    <source>
        <dbReference type="ARBA" id="ARBA00022603"/>
    </source>
</evidence>
<dbReference type="NCBIfam" id="TIGR00536">
    <property type="entry name" value="hemK_fam"/>
    <property type="match status" value="1"/>
</dbReference>
<dbReference type="eggNOG" id="COG2890">
    <property type="taxonomic scope" value="Bacteria"/>
</dbReference>
<dbReference type="EMBL" id="MPLS01000017">
    <property type="protein sequence ID" value="ORI97695.1"/>
    <property type="molecule type" value="Genomic_DNA"/>
</dbReference>
<reference evidence="9 10" key="1">
    <citation type="journal article" date="2017" name="Front. Microbiol.">
        <title>Genomic Characterization of Dairy Associated Leuconostoc Species and Diversity of Leuconostocs in Undefined Mixed Mesophilic Starter Cultures.</title>
        <authorList>
            <person name="Frantzen C.A."/>
            <person name="Kot W."/>
            <person name="Pedersen T.B."/>
            <person name="Ardo Y.M."/>
            <person name="Broadbent J.R."/>
            <person name="Neve H."/>
            <person name="Hansen L.H."/>
            <person name="Dal Bello F."/>
            <person name="Ostlie H.M."/>
            <person name="Kleppen H.P."/>
            <person name="Vogensen F.K."/>
            <person name="Holo H."/>
        </authorList>
    </citation>
    <scope>NUCLEOTIDE SEQUENCE [LARGE SCALE GENOMIC DNA]</scope>
    <source>
        <strain evidence="9 10">LMGCF08</strain>
    </source>
</reference>
<dbReference type="STRING" id="33968.BMS77_06270"/>
<keyword evidence="3 5" id="KW-0949">S-adenosyl-L-methionine</keyword>
<dbReference type="GO" id="GO:0102559">
    <property type="term" value="F:peptide chain release factor N(5)-glutamine methyltransferase activity"/>
    <property type="evidence" value="ECO:0007669"/>
    <property type="project" value="UniProtKB-EC"/>
</dbReference>
<feature type="binding site" evidence="5">
    <location>
        <position position="236"/>
    </location>
    <ligand>
        <name>S-adenosyl-L-methionine</name>
        <dbReference type="ChEBI" id="CHEBI:59789"/>
    </ligand>
</feature>
<dbReference type="CDD" id="cd02440">
    <property type="entry name" value="AdoMet_MTases"/>
    <property type="match status" value="1"/>
</dbReference>
<dbReference type="AlphaFoldDB" id="A0A1X0VD91"/>
<feature type="compositionally biased region" description="Polar residues" evidence="6">
    <location>
        <begin position="11"/>
        <end position="25"/>
    </location>
</feature>
<dbReference type="Proteomes" id="UP000192288">
    <property type="component" value="Unassembled WGS sequence"/>
</dbReference>
<evidence type="ECO:0000256" key="3">
    <source>
        <dbReference type="ARBA" id="ARBA00022691"/>
    </source>
</evidence>
<name>A0A1X0VD91_LEUPS</name>
<comment type="function">
    <text evidence="5">Methylates the class 1 translation termination release factors RF1/PrfA and RF2/PrfB on the glutamine residue of the universally conserved GGQ motif.</text>
</comment>
<evidence type="ECO:0000256" key="6">
    <source>
        <dbReference type="SAM" id="MobiDB-lite"/>
    </source>
</evidence>
<dbReference type="Pfam" id="PF17827">
    <property type="entry name" value="PrmC_N"/>
    <property type="match status" value="1"/>
</dbReference>
<dbReference type="SUPFAM" id="SSF53335">
    <property type="entry name" value="S-adenosyl-L-methionine-dependent methyltransferases"/>
    <property type="match status" value="1"/>
</dbReference>
<evidence type="ECO:0000259" key="7">
    <source>
        <dbReference type="Pfam" id="PF05175"/>
    </source>
</evidence>
<dbReference type="InterPro" id="IPR029063">
    <property type="entry name" value="SAM-dependent_MTases_sf"/>
</dbReference>
<dbReference type="InterPro" id="IPR040758">
    <property type="entry name" value="PrmC_N"/>
</dbReference>
<dbReference type="Gene3D" id="1.10.8.10">
    <property type="entry name" value="DNA helicase RuvA subunit, C-terminal domain"/>
    <property type="match status" value="1"/>
</dbReference>
<proteinExistence type="inferred from homology"/>
<evidence type="ECO:0000313" key="10">
    <source>
        <dbReference type="Proteomes" id="UP000192288"/>
    </source>
</evidence>
<dbReference type="RefSeq" id="WP_004914573.1">
    <property type="nucleotide sequence ID" value="NZ_MPLS01000017.1"/>
</dbReference>
<dbReference type="InterPro" id="IPR002052">
    <property type="entry name" value="DNA_methylase_N6_adenine_CS"/>
</dbReference>
<keyword evidence="2 5" id="KW-0808">Transferase</keyword>
<dbReference type="InterPro" id="IPR007848">
    <property type="entry name" value="Small_mtfrase_dom"/>
</dbReference>
<dbReference type="NCBIfam" id="TIGR03534">
    <property type="entry name" value="RF_mod_PrmC"/>
    <property type="match status" value="1"/>
</dbReference>
<comment type="caution">
    <text evidence="9">The sequence shown here is derived from an EMBL/GenBank/DDBJ whole genome shotgun (WGS) entry which is preliminary data.</text>
</comment>
<evidence type="ECO:0000256" key="4">
    <source>
        <dbReference type="ARBA" id="ARBA00048391"/>
    </source>
</evidence>
<dbReference type="PANTHER" id="PTHR18895">
    <property type="entry name" value="HEMK METHYLTRANSFERASE"/>
    <property type="match status" value="1"/>
</dbReference>
<comment type="similarity">
    <text evidence="5">Belongs to the protein N5-glutamine methyltransferase family. PrmC subfamily.</text>
</comment>
<dbReference type="Gene3D" id="3.40.50.150">
    <property type="entry name" value="Vaccinia Virus protein VP39"/>
    <property type="match status" value="1"/>
</dbReference>
<evidence type="ECO:0000256" key="5">
    <source>
        <dbReference type="HAMAP-Rule" id="MF_02126"/>
    </source>
</evidence>
<dbReference type="HAMAP" id="MF_02126">
    <property type="entry name" value="RF_methyltr_PrmC"/>
    <property type="match status" value="1"/>
</dbReference>
<dbReference type="PANTHER" id="PTHR18895:SF74">
    <property type="entry name" value="MTRF1L RELEASE FACTOR GLUTAMINE METHYLTRANSFERASE"/>
    <property type="match status" value="1"/>
</dbReference>
<dbReference type="GO" id="GO:0003676">
    <property type="term" value="F:nucleic acid binding"/>
    <property type="evidence" value="ECO:0007669"/>
    <property type="project" value="InterPro"/>
</dbReference>
<evidence type="ECO:0000256" key="2">
    <source>
        <dbReference type="ARBA" id="ARBA00022679"/>
    </source>
</evidence>
<feature type="domain" description="Methyltransferase small" evidence="7">
    <location>
        <begin position="165"/>
        <end position="246"/>
    </location>
</feature>
<comment type="caution">
    <text evidence="5">Lacks conserved residue(s) required for the propagation of feature annotation.</text>
</comment>
<dbReference type="GO" id="GO:0032259">
    <property type="term" value="P:methylation"/>
    <property type="evidence" value="ECO:0007669"/>
    <property type="project" value="UniProtKB-KW"/>
</dbReference>
<feature type="binding site" evidence="5">
    <location>
        <begin position="170"/>
        <end position="174"/>
    </location>
    <ligand>
        <name>S-adenosyl-L-methionine</name>
        <dbReference type="ChEBI" id="CHEBI:59789"/>
    </ligand>
</feature>
<evidence type="ECO:0000259" key="8">
    <source>
        <dbReference type="Pfam" id="PF17827"/>
    </source>
</evidence>
<feature type="binding site" evidence="5">
    <location>
        <position position="193"/>
    </location>
    <ligand>
        <name>S-adenosyl-L-methionine</name>
        <dbReference type="ChEBI" id="CHEBI:59789"/>
    </ligand>
</feature>
<dbReference type="InterPro" id="IPR019874">
    <property type="entry name" value="RF_methyltr_PrmC"/>
</dbReference>
<keyword evidence="1 5" id="KW-0489">Methyltransferase</keyword>
<dbReference type="PROSITE" id="PS00092">
    <property type="entry name" value="N6_MTASE"/>
    <property type="match status" value="1"/>
</dbReference>
<dbReference type="EC" id="2.1.1.297" evidence="5"/>
<dbReference type="InterPro" id="IPR004556">
    <property type="entry name" value="HemK-like"/>
</dbReference>
<dbReference type="InterPro" id="IPR050320">
    <property type="entry name" value="N5-glutamine_MTase"/>
</dbReference>